<feature type="compositionally biased region" description="Polar residues" evidence="1">
    <location>
        <begin position="1"/>
        <end position="16"/>
    </location>
</feature>
<dbReference type="Proteomes" id="UP000193986">
    <property type="component" value="Unassembled WGS sequence"/>
</dbReference>
<dbReference type="STRING" id="71784.A0A1Y2BDJ4"/>
<protein>
    <submittedName>
        <fullName evidence="2">Uncharacterized protein</fullName>
    </submittedName>
</protein>
<organism evidence="2 3">
    <name type="scientific">Naematelia encephala</name>
    <dbReference type="NCBI Taxonomy" id="71784"/>
    <lineage>
        <taxon>Eukaryota</taxon>
        <taxon>Fungi</taxon>
        <taxon>Dikarya</taxon>
        <taxon>Basidiomycota</taxon>
        <taxon>Agaricomycotina</taxon>
        <taxon>Tremellomycetes</taxon>
        <taxon>Tremellales</taxon>
        <taxon>Naemateliaceae</taxon>
        <taxon>Naematelia</taxon>
    </lineage>
</organism>
<dbReference type="InParanoid" id="A0A1Y2BDJ4"/>
<sequence>MPRQGSPESAYTISDSEGSEYDSAPRSTSKRRRVVVSKPKRSVKQNGALPDLEDGAACVARPHTKSYHGLEDIEGIQGDLLSWFEDVRGKRGMPWRKRYDPTLSMEEKGQRAYEVSNVEVWCADDLDLGQRGNAPANTGSDSYCILDEMDRQMAYN</sequence>
<accession>A0A1Y2BDJ4</accession>
<proteinExistence type="predicted"/>
<evidence type="ECO:0000256" key="1">
    <source>
        <dbReference type="SAM" id="MobiDB-lite"/>
    </source>
</evidence>
<gene>
    <name evidence="2" type="ORF">BCR39DRAFT_522828</name>
</gene>
<keyword evidence="3" id="KW-1185">Reference proteome</keyword>
<dbReference type="AlphaFoldDB" id="A0A1Y2BDJ4"/>
<evidence type="ECO:0000313" key="2">
    <source>
        <dbReference type="EMBL" id="ORY32557.1"/>
    </source>
</evidence>
<evidence type="ECO:0000313" key="3">
    <source>
        <dbReference type="Proteomes" id="UP000193986"/>
    </source>
</evidence>
<reference evidence="2 3" key="1">
    <citation type="submission" date="2016-07" db="EMBL/GenBank/DDBJ databases">
        <title>Pervasive Adenine N6-methylation of Active Genes in Fungi.</title>
        <authorList>
            <consortium name="DOE Joint Genome Institute"/>
            <person name="Mondo S.J."/>
            <person name="Dannebaum R.O."/>
            <person name="Kuo R.C."/>
            <person name="Labutti K."/>
            <person name="Haridas S."/>
            <person name="Kuo A."/>
            <person name="Salamov A."/>
            <person name="Ahrendt S.R."/>
            <person name="Lipzen A."/>
            <person name="Sullivan W."/>
            <person name="Andreopoulos W.B."/>
            <person name="Clum A."/>
            <person name="Lindquist E."/>
            <person name="Daum C."/>
            <person name="Ramamoorthy G.K."/>
            <person name="Gryganskyi A."/>
            <person name="Culley D."/>
            <person name="Magnuson J.K."/>
            <person name="James T.Y."/>
            <person name="O'Malley M.A."/>
            <person name="Stajich J.E."/>
            <person name="Spatafora J.W."/>
            <person name="Visel A."/>
            <person name="Grigoriev I.V."/>
        </authorList>
    </citation>
    <scope>NUCLEOTIDE SEQUENCE [LARGE SCALE GENOMIC DNA]</scope>
    <source>
        <strain evidence="2 3">68-887.2</strain>
    </source>
</reference>
<feature type="non-terminal residue" evidence="2">
    <location>
        <position position="156"/>
    </location>
</feature>
<name>A0A1Y2BDJ4_9TREE</name>
<feature type="compositionally biased region" description="Basic residues" evidence="1">
    <location>
        <begin position="28"/>
        <end position="43"/>
    </location>
</feature>
<feature type="region of interest" description="Disordered" evidence="1">
    <location>
        <begin position="1"/>
        <end position="52"/>
    </location>
</feature>
<dbReference type="EMBL" id="MCFC01000009">
    <property type="protein sequence ID" value="ORY32557.1"/>
    <property type="molecule type" value="Genomic_DNA"/>
</dbReference>
<comment type="caution">
    <text evidence="2">The sequence shown here is derived from an EMBL/GenBank/DDBJ whole genome shotgun (WGS) entry which is preliminary data.</text>
</comment>
<dbReference type="OrthoDB" id="10248838at2759"/>